<evidence type="ECO:0000313" key="3">
    <source>
        <dbReference type="Proteomes" id="UP000008827"/>
    </source>
</evidence>
<gene>
    <name evidence="1" type="ORF">GLYMA_17G192600</name>
</gene>
<dbReference type="Gramene" id="KRH04870">
    <property type="protein sequence ID" value="KRH04870"/>
    <property type="gene ID" value="GLYMA_17G192600"/>
</dbReference>
<dbReference type="InterPro" id="IPR032675">
    <property type="entry name" value="LRR_dom_sf"/>
</dbReference>
<dbReference type="PaxDb" id="3847-GLYMA17G26810.1"/>
<dbReference type="SUPFAM" id="SSF52047">
    <property type="entry name" value="RNI-like"/>
    <property type="match status" value="2"/>
</dbReference>
<evidence type="ECO:0000313" key="1">
    <source>
        <dbReference type="EMBL" id="KRH04870.1"/>
    </source>
</evidence>
<dbReference type="SMR" id="K7MML6"/>
<protein>
    <submittedName>
        <fullName evidence="1 2">Uncharacterized protein</fullName>
    </submittedName>
</protein>
<reference evidence="2" key="2">
    <citation type="submission" date="2018-02" db="UniProtKB">
        <authorList>
            <consortium name="EnsemblPlants"/>
        </authorList>
    </citation>
    <scope>IDENTIFICATION</scope>
    <source>
        <strain evidence="2">Williams 82</strain>
    </source>
</reference>
<dbReference type="GO" id="GO:0031146">
    <property type="term" value="P:SCF-dependent proteasomal ubiquitin-dependent protein catabolic process"/>
    <property type="evidence" value="ECO:0000318"/>
    <property type="project" value="GO_Central"/>
</dbReference>
<dbReference type="InParanoid" id="K7MML6"/>
<dbReference type="PANTHER" id="PTHR13318:SF178">
    <property type="entry name" value="OS02G0200900 PROTEIN"/>
    <property type="match status" value="1"/>
</dbReference>
<dbReference type="eggNOG" id="KOG1947">
    <property type="taxonomic scope" value="Eukaryota"/>
</dbReference>
<sequence>MKNCEVATTLGSGEITYFVLLPPFYNIGHYGKAITNLVLSGLKDVTGRGLCLCQCFFVSDSGSVAFAKASVSLENLLLEECNRFTLTRIIVALVNIKMKLKSLSLVKYMGVKDIDMEVSILSPCESFQSLVIQKCPGFGSASLAMINCEAGLVNVNLTGFWNLTNNIVSTLAWLYGGKLEVLNLDGCGKITNASLVVIANNFIVLNDLDVASLPSLQVLSLSGCFDISNKSAPFLMKLGQTLLGLNLQNCNSIGSNIMELLVEKLWRCDILA</sequence>
<dbReference type="EnsemblPlants" id="KRH04870">
    <property type="protein sequence ID" value="KRH04870"/>
    <property type="gene ID" value="GLYMA_17G192600"/>
</dbReference>
<reference evidence="1 2" key="1">
    <citation type="journal article" date="2010" name="Nature">
        <title>Genome sequence of the palaeopolyploid soybean.</title>
        <authorList>
            <person name="Schmutz J."/>
            <person name="Cannon S.B."/>
            <person name="Schlueter J."/>
            <person name="Ma J."/>
            <person name="Mitros T."/>
            <person name="Nelson W."/>
            <person name="Hyten D.L."/>
            <person name="Song Q."/>
            <person name="Thelen J.J."/>
            <person name="Cheng J."/>
            <person name="Xu D."/>
            <person name="Hellsten U."/>
            <person name="May G.D."/>
            <person name="Yu Y."/>
            <person name="Sakurai T."/>
            <person name="Umezawa T."/>
            <person name="Bhattacharyya M.K."/>
            <person name="Sandhu D."/>
            <person name="Valliyodan B."/>
            <person name="Lindquist E."/>
            <person name="Peto M."/>
            <person name="Grant D."/>
            <person name="Shu S."/>
            <person name="Goodstein D."/>
            <person name="Barry K."/>
            <person name="Futrell-Griggs M."/>
            <person name="Abernathy B."/>
            <person name="Du J."/>
            <person name="Tian Z."/>
            <person name="Zhu L."/>
            <person name="Gill N."/>
            <person name="Joshi T."/>
            <person name="Libault M."/>
            <person name="Sethuraman A."/>
            <person name="Zhang X.-C."/>
            <person name="Shinozaki K."/>
            <person name="Nguyen H.T."/>
            <person name="Wing R.A."/>
            <person name="Cregan P."/>
            <person name="Specht J."/>
            <person name="Grimwood J."/>
            <person name="Rokhsar D."/>
            <person name="Stacey G."/>
            <person name="Shoemaker R.C."/>
            <person name="Jackson S.A."/>
        </authorList>
    </citation>
    <scope>NUCLEOTIDE SEQUENCE [LARGE SCALE GENOMIC DNA]</scope>
    <source>
        <strain evidence="2">cv. Williams 82</strain>
        <tissue evidence="1">Callus</tissue>
    </source>
</reference>
<dbReference type="PANTHER" id="PTHR13318">
    <property type="entry name" value="PARTNER OF PAIRED, ISOFORM B-RELATED"/>
    <property type="match status" value="1"/>
</dbReference>
<evidence type="ECO:0000313" key="2">
    <source>
        <dbReference type="EnsemblPlants" id="KRH04870"/>
    </source>
</evidence>
<dbReference type="GO" id="GO:0019005">
    <property type="term" value="C:SCF ubiquitin ligase complex"/>
    <property type="evidence" value="ECO:0000318"/>
    <property type="project" value="GO_Central"/>
</dbReference>
<organism evidence="2">
    <name type="scientific">Glycine max</name>
    <name type="common">Soybean</name>
    <name type="synonym">Glycine hispida</name>
    <dbReference type="NCBI Taxonomy" id="3847"/>
    <lineage>
        <taxon>Eukaryota</taxon>
        <taxon>Viridiplantae</taxon>
        <taxon>Streptophyta</taxon>
        <taxon>Embryophyta</taxon>
        <taxon>Tracheophyta</taxon>
        <taxon>Spermatophyta</taxon>
        <taxon>Magnoliopsida</taxon>
        <taxon>eudicotyledons</taxon>
        <taxon>Gunneridae</taxon>
        <taxon>Pentapetalae</taxon>
        <taxon>rosids</taxon>
        <taxon>fabids</taxon>
        <taxon>Fabales</taxon>
        <taxon>Fabaceae</taxon>
        <taxon>Papilionoideae</taxon>
        <taxon>50 kb inversion clade</taxon>
        <taxon>NPAAA clade</taxon>
        <taxon>indigoferoid/millettioid clade</taxon>
        <taxon>Phaseoleae</taxon>
        <taxon>Glycine</taxon>
        <taxon>Glycine subgen. Soja</taxon>
    </lineage>
</organism>
<proteinExistence type="predicted"/>
<keyword evidence="3" id="KW-1185">Reference proteome</keyword>
<reference evidence="1" key="3">
    <citation type="submission" date="2018-07" db="EMBL/GenBank/DDBJ databases">
        <title>WGS assembly of Glycine max.</title>
        <authorList>
            <person name="Schmutz J."/>
            <person name="Cannon S."/>
            <person name="Schlueter J."/>
            <person name="Ma J."/>
            <person name="Mitros T."/>
            <person name="Nelson W."/>
            <person name="Hyten D."/>
            <person name="Song Q."/>
            <person name="Thelen J."/>
            <person name="Cheng J."/>
            <person name="Xu D."/>
            <person name="Hellsten U."/>
            <person name="May G."/>
            <person name="Yu Y."/>
            <person name="Sakurai T."/>
            <person name="Umezawa T."/>
            <person name="Bhattacharyya M."/>
            <person name="Sandhu D."/>
            <person name="Valliyodan B."/>
            <person name="Lindquist E."/>
            <person name="Peto M."/>
            <person name="Grant D."/>
            <person name="Shu S."/>
            <person name="Goodstein D."/>
            <person name="Barry K."/>
            <person name="Futrell-Griggs M."/>
            <person name="Abernathy B."/>
            <person name="Du J."/>
            <person name="Tian Z."/>
            <person name="Zhu L."/>
            <person name="Gill N."/>
            <person name="Joshi T."/>
            <person name="Libault M."/>
            <person name="Sethuraman A."/>
            <person name="Zhang X."/>
            <person name="Shinozaki K."/>
            <person name="Nguyen H."/>
            <person name="Wing R."/>
            <person name="Cregan P."/>
            <person name="Specht J."/>
            <person name="Grimwood J."/>
            <person name="Rokhsar D."/>
            <person name="Stacey G."/>
            <person name="Shoemaker R."/>
            <person name="Jackson S."/>
        </authorList>
    </citation>
    <scope>NUCLEOTIDE SEQUENCE</scope>
    <source>
        <tissue evidence="1">Callus</tissue>
    </source>
</reference>
<accession>K7MML6</accession>
<dbReference type="Gene3D" id="3.80.10.10">
    <property type="entry name" value="Ribonuclease Inhibitor"/>
    <property type="match status" value="2"/>
</dbReference>
<dbReference type="HOGENOM" id="CLU_016072_6_1_1"/>
<name>K7MML6_SOYBN</name>
<dbReference type="AlphaFoldDB" id="K7MML6"/>
<dbReference type="EMBL" id="CM000850">
    <property type="protein sequence ID" value="KRH04870.1"/>
    <property type="molecule type" value="Genomic_DNA"/>
</dbReference>
<dbReference type="Proteomes" id="UP000008827">
    <property type="component" value="Chromosome 17"/>
</dbReference>
<dbReference type="STRING" id="3847.K7MML6"/>
<dbReference type="OMA" id="LAMINCE"/>